<protein>
    <submittedName>
        <fullName evidence="1">Uncharacterized protein</fullName>
    </submittedName>
</protein>
<dbReference type="AlphaFoldDB" id="A0A410NTV8"/>
<accession>A0A410NTV8</accession>
<dbReference type="EMBL" id="CP035093">
    <property type="protein sequence ID" value="QAT13258.1"/>
    <property type="molecule type" value="Genomic_DNA"/>
</dbReference>
<reference evidence="2 4" key="2">
    <citation type="submission" date="2020-12" db="EMBL/GenBank/DDBJ databases">
        <title>FDA dAtabase for Regulatory Grade micrObial Sequences (FDA-ARGOS): Supporting development and validation of Infectious Disease Dx tests.</title>
        <authorList>
            <person name="Kerrigan L."/>
            <person name="Long C."/>
            <person name="Tallon L."/>
            <person name="Sadzewicz L."/>
            <person name="Zhao X."/>
            <person name="Boylan J."/>
            <person name="Ott S."/>
            <person name="Bowen H."/>
            <person name="Vavikolanu K."/>
            <person name="Mehta A."/>
            <person name="Aluvathingal J."/>
            <person name="Nadendla S."/>
            <person name="Yan Y."/>
            <person name="Sichtig H."/>
        </authorList>
    </citation>
    <scope>NUCLEOTIDE SEQUENCE [LARGE SCALE GENOMIC DNA]</scope>
    <source>
        <strain evidence="2 4">FDAARGOS_1026</strain>
    </source>
</reference>
<proteinExistence type="predicted"/>
<name>A0A410NTV8_BREDI</name>
<dbReference type="RefSeq" id="WP_128718962.1">
    <property type="nucleotide sequence ID" value="NZ_BJNC01000028.1"/>
</dbReference>
<reference evidence="1 3" key="1">
    <citation type="submission" date="2019-01" db="EMBL/GenBank/DDBJ databases">
        <title>Brevundimonas diminuta Genome sequencing and assembly.</title>
        <authorList>
            <person name="Chen H."/>
        </authorList>
    </citation>
    <scope>NUCLEOTIDE SEQUENCE [LARGE SCALE GENOMIC DNA]</scope>
    <source>
        <strain evidence="1">ATCC</strain>
        <strain evidence="3">ATCC(B) 19146</strain>
    </source>
</reference>
<evidence type="ECO:0000313" key="3">
    <source>
        <dbReference type="Proteomes" id="UP000287388"/>
    </source>
</evidence>
<evidence type="ECO:0000313" key="4">
    <source>
        <dbReference type="Proteomes" id="UP000596117"/>
    </source>
</evidence>
<dbReference type="EMBL" id="CP066026">
    <property type="protein sequence ID" value="QQB89388.1"/>
    <property type="molecule type" value="Genomic_DNA"/>
</dbReference>
<keyword evidence="4" id="KW-1185">Reference proteome</keyword>
<organism evidence="1 3">
    <name type="scientific">Brevundimonas diminuta</name>
    <name type="common">Pseudomonas diminuta</name>
    <dbReference type="NCBI Taxonomy" id="293"/>
    <lineage>
        <taxon>Bacteria</taxon>
        <taxon>Pseudomonadati</taxon>
        <taxon>Pseudomonadota</taxon>
        <taxon>Alphaproteobacteria</taxon>
        <taxon>Caulobacterales</taxon>
        <taxon>Caulobacteraceae</taxon>
        <taxon>Brevundimonas</taxon>
    </lineage>
</organism>
<gene>
    <name evidence="1" type="ORF">EQG53_02190</name>
    <name evidence="2" type="ORF">I6H83_02780</name>
</gene>
<dbReference type="Proteomes" id="UP000596117">
    <property type="component" value="Chromosome"/>
</dbReference>
<sequence length="135" mass="14655">MADFIIDWPLTISAASAVFACGAAIVAWAAPHAVESRRQKAVIRELKLDCLRRVIGLRSVRPSPEWLAALNEACVVFSGSKAVISAIREYAEDRWADGARAETGLLAVMKAMLSDLDIALPELDDEFLLRPFGTG</sequence>
<evidence type="ECO:0000313" key="2">
    <source>
        <dbReference type="EMBL" id="QQB89388.1"/>
    </source>
</evidence>
<evidence type="ECO:0000313" key="1">
    <source>
        <dbReference type="EMBL" id="QAT13258.1"/>
    </source>
</evidence>
<dbReference type="Proteomes" id="UP000287388">
    <property type="component" value="Chromosome"/>
</dbReference>
<dbReference type="KEGG" id="bdm:EQG53_02190"/>